<accession>A0A9D9H349</accession>
<dbReference type="Pfam" id="PF00754">
    <property type="entry name" value="F5_F8_type_C"/>
    <property type="match status" value="2"/>
</dbReference>
<evidence type="ECO:0000256" key="1">
    <source>
        <dbReference type="SAM" id="SignalP"/>
    </source>
</evidence>
<proteinExistence type="predicted"/>
<dbReference type="InterPro" id="IPR008979">
    <property type="entry name" value="Galactose-bd-like_sf"/>
</dbReference>
<dbReference type="SUPFAM" id="SSF49785">
    <property type="entry name" value="Galactose-binding domain-like"/>
    <property type="match status" value="2"/>
</dbReference>
<dbReference type="Pfam" id="PF18998">
    <property type="entry name" value="Flg_new_2"/>
    <property type="match status" value="2"/>
</dbReference>
<organism evidence="3 4">
    <name type="scientific">Candidatus Caccoplasma merdipullorum</name>
    <dbReference type="NCBI Taxonomy" id="2840718"/>
    <lineage>
        <taxon>Bacteria</taxon>
        <taxon>Pseudomonadati</taxon>
        <taxon>Bacteroidota</taxon>
        <taxon>Bacteroidia</taxon>
        <taxon>Bacteroidales</taxon>
        <taxon>Bacteroidaceae</taxon>
        <taxon>Bacteroidaceae incertae sedis</taxon>
        <taxon>Candidatus Caccoplasma</taxon>
    </lineage>
</organism>
<keyword evidence="1" id="KW-0732">Signal</keyword>
<gene>
    <name evidence="3" type="ORF">IAC54_00780</name>
</gene>
<feature type="chain" id="PRO_5039391176" evidence="1">
    <location>
        <begin position="23"/>
        <end position="834"/>
    </location>
</feature>
<reference evidence="3" key="1">
    <citation type="submission" date="2020-10" db="EMBL/GenBank/DDBJ databases">
        <authorList>
            <person name="Gilroy R."/>
        </authorList>
    </citation>
    <scope>NUCLEOTIDE SEQUENCE</scope>
    <source>
        <strain evidence="3">G3-4614</strain>
    </source>
</reference>
<reference evidence="3" key="2">
    <citation type="journal article" date="2021" name="PeerJ">
        <title>Extensive microbial diversity within the chicken gut microbiome revealed by metagenomics and culture.</title>
        <authorList>
            <person name="Gilroy R."/>
            <person name="Ravi A."/>
            <person name="Getino M."/>
            <person name="Pursley I."/>
            <person name="Horton D.L."/>
            <person name="Alikhan N.F."/>
            <person name="Baker D."/>
            <person name="Gharbi K."/>
            <person name="Hall N."/>
            <person name="Watson M."/>
            <person name="Adriaenssens E.M."/>
            <person name="Foster-Nyarko E."/>
            <person name="Jarju S."/>
            <person name="Secka A."/>
            <person name="Antonio M."/>
            <person name="Oren A."/>
            <person name="Chaudhuri R.R."/>
            <person name="La Ragione R."/>
            <person name="Hildebrand F."/>
            <person name="Pallen M.J."/>
        </authorList>
    </citation>
    <scope>NUCLEOTIDE SEQUENCE</scope>
    <source>
        <strain evidence="3">G3-4614</strain>
    </source>
</reference>
<dbReference type="EMBL" id="JADIMW010000006">
    <property type="protein sequence ID" value="MBO8437420.1"/>
    <property type="molecule type" value="Genomic_DNA"/>
</dbReference>
<dbReference type="InterPro" id="IPR000421">
    <property type="entry name" value="FA58C"/>
</dbReference>
<evidence type="ECO:0000259" key="2">
    <source>
        <dbReference type="PROSITE" id="PS50022"/>
    </source>
</evidence>
<feature type="domain" description="F5/8 type C" evidence="2">
    <location>
        <begin position="11"/>
        <end position="166"/>
    </location>
</feature>
<sequence>MKNISLLFVLFAFLTISWQAGAAPTVTSSMTAYKYDGNWELSNLTDGNYTTLFMSNAAQQAGDYIQLDYGSITTVCGISVYFQRNTSGELWDAPTGTAKIQVSENALTWTDVATFTSNDIGSADTNNAYSCNAGGAAARYVRLYLVSAVGDPWLRVTEIEVETDCVVVERTVSVETADASKGKAYIETEGVTTVTTSGIVTATAVANEKYVFVNWTNKATGEELSVNSVYKYSLPEDIVLVANFKWDSTLSRTGWTAYADSYHSETSATDGPASWALDSNRETWWHSQYNPTETTYPHWIMFDLGQSQSFTSFNYVSRNDLTTDSGNGNITGYELYVSDNEADVKSYLESAKVAEGVFEYDGSTRIAVDHIVEIPGGAKGRYVLLKGLASANGEPFAACAEFYLYLDAYVVSVVSADETRGYVYIGEKGTTSVSAGTDGTATATITAVASEGYEFAGWYKGDELVSSEAVYTTGAITESVTYRAEFNFIPVPERTITVVSSDALKGSVRIVEPATGEMTVSSTGIVKVEAVPYGTDNEFLNWTDGSGAVVSTEPVYNYDKEGDVTLTANFVSYYTVNINTADGGSIQVSSPSGTISSGDKVLEGTELTVMLYPDRLREPVSLEINGVDVFGNYSETAGYTFSLSGATTVSAEFGMERYSLEYEYSGSGYVEVWSSDTYDSDAESEGTLELPLSPAGSKYQMFDILEYGNYIYIFPVSVGGATLQSLEINGSEYVDDENFLMYGDIEFEVSGDVVISATFSGEDLSGADERISDGGAVKVYAVEGGINIEGAEGMVSIYSAGGVLIQTAGTGYVSLQPGLYIVNAAGESHKVIVK</sequence>
<dbReference type="Gene3D" id="2.60.120.260">
    <property type="entry name" value="Galactose-binding domain-like"/>
    <property type="match status" value="2"/>
</dbReference>
<evidence type="ECO:0000313" key="3">
    <source>
        <dbReference type="EMBL" id="MBO8437420.1"/>
    </source>
</evidence>
<dbReference type="PROSITE" id="PS50022">
    <property type="entry name" value="FA58C_3"/>
    <property type="match status" value="2"/>
</dbReference>
<feature type="signal peptide" evidence="1">
    <location>
        <begin position="1"/>
        <end position="22"/>
    </location>
</feature>
<comment type="caution">
    <text evidence="3">The sequence shown here is derived from an EMBL/GenBank/DDBJ whole genome shotgun (WGS) entry which is preliminary data.</text>
</comment>
<dbReference type="InterPro" id="IPR044060">
    <property type="entry name" value="Bacterial_rp_domain"/>
</dbReference>
<feature type="domain" description="F5/8 type C" evidence="2">
    <location>
        <begin position="239"/>
        <end position="407"/>
    </location>
</feature>
<evidence type="ECO:0000313" key="4">
    <source>
        <dbReference type="Proteomes" id="UP000823636"/>
    </source>
</evidence>
<name>A0A9D9H349_9BACT</name>
<dbReference type="Proteomes" id="UP000823636">
    <property type="component" value="Unassembled WGS sequence"/>
</dbReference>
<dbReference type="AlphaFoldDB" id="A0A9D9H349"/>
<protein>
    <submittedName>
        <fullName evidence="3">Discoidin domain-containing protein</fullName>
    </submittedName>
</protein>